<comment type="caution">
    <text evidence="2">The sequence shown here is derived from an EMBL/GenBank/DDBJ whole genome shotgun (WGS) entry which is preliminary data.</text>
</comment>
<evidence type="ECO:0000256" key="1">
    <source>
        <dbReference type="SAM" id="SignalP"/>
    </source>
</evidence>
<feature type="signal peptide" evidence="1">
    <location>
        <begin position="1"/>
        <end position="18"/>
    </location>
</feature>
<dbReference type="Gene3D" id="2.50.20.20">
    <property type="match status" value="1"/>
</dbReference>
<evidence type="ECO:0000313" key="2">
    <source>
        <dbReference type="EMBL" id="MCN9241388.1"/>
    </source>
</evidence>
<accession>A0ABT0ZCU6</accession>
<name>A0ABT0ZCU6_9ACTN</name>
<evidence type="ECO:0000313" key="3">
    <source>
        <dbReference type="Proteomes" id="UP001523219"/>
    </source>
</evidence>
<dbReference type="EMBL" id="JAMWMR010000007">
    <property type="protein sequence ID" value="MCN9241388.1"/>
    <property type="molecule type" value="Genomic_DNA"/>
</dbReference>
<feature type="chain" id="PRO_5045605577" evidence="1">
    <location>
        <begin position="19"/>
        <end position="286"/>
    </location>
</feature>
<organism evidence="2 3">
    <name type="scientific">Streptomyces macrolidinus</name>
    <dbReference type="NCBI Taxonomy" id="2952607"/>
    <lineage>
        <taxon>Bacteria</taxon>
        <taxon>Bacillati</taxon>
        <taxon>Actinomycetota</taxon>
        <taxon>Actinomycetes</taxon>
        <taxon>Kitasatosporales</taxon>
        <taxon>Streptomycetaceae</taxon>
        <taxon>Streptomyces</taxon>
    </lineage>
</organism>
<keyword evidence="1" id="KW-0732">Signal</keyword>
<protein>
    <submittedName>
        <fullName evidence="2">DUF1396 domain-containing protein</fullName>
    </submittedName>
</protein>
<gene>
    <name evidence="2" type="ORF">NGF19_11415</name>
</gene>
<dbReference type="SUPFAM" id="SSF89392">
    <property type="entry name" value="Prokaryotic lipoproteins and lipoprotein localization factors"/>
    <property type="match status" value="1"/>
</dbReference>
<keyword evidence="3" id="KW-1185">Reference proteome</keyword>
<dbReference type="PROSITE" id="PS51257">
    <property type="entry name" value="PROKAR_LIPOPROTEIN"/>
    <property type="match status" value="1"/>
</dbReference>
<dbReference type="RefSeq" id="WP_252424591.1">
    <property type="nucleotide sequence ID" value="NZ_JAMWMR010000007.1"/>
</dbReference>
<proteinExistence type="predicted"/>
<dbReference type="InterPro" id="IPR029046">
    <property type="entry name" value="LolA/LolB/LppX"/>
</dbReference>
<reference evidence="2 3" key="1">
    <citation type="submission" date="2022-05" db="EMBL/GenBank/DDBJ databases">
        <title>Streptomyces sp. nov. RY43-2 isolated from soil of a peat swamp forest.</title>
        <authorList>
            <person name="Kanchanasin P."/>
            <person name="Tanasupawat S."/>
            <person name="Phongsopitanun W."/>
        </authorList>
    </citation>
    <scope>NUCLEOTIDE SEQUENCE [LARGE SCALE GENOMIC DNA]</scope>
    <source>
        <strain evidence="2 3">RY43-2</strain>
    </source>
</reference>
<sequence length="286" mass="30290">MKLVRGAAGRGAVGAALAALVLSAGAVSCSQGGGGGGSEEPKMTPAAAVAKAAKNTEEITSLHYRMTGTVPGTGKVRAEAEMSMKPLAMTMNMTAPDKGADGKVEIRLVDNVMYIDGGAEAAKEMDGKHWLKFDMAAMGADKGLNTDQFGQANQNPAQESTFLTSSKKVKKVGTETVGGAKTTHYTGTLTLDDLRDSLKGKDKATRDQQEKSLEAYEKMGATTIDMDMWIDGADHTKQFRMRSDTDEGRLDTTITFLDLNKPVTVTAPPAKDTVDLAEMMKEADQS</sequence>
<dbReference type="Proteomes" id="UP001523219">
    <property type="component" value="Unassembled WGS sequence"/>
</dbReference>